<evidence type="ECO:0000256" key="4">
    <source>
        <dbReference type="ARBA" id="ARBA00022475"/>
    </source>
</evidence>
<organism evidence="9 10">
    <name type="scientific">Stratiformator vulcanicus</name>
    <dbReference type="NCBI Taxonomy" id="2527980"/>
    <lineage>
        <taxon>Bacteria</taxon>
        <taxon>Pseudomonadati</taxon>
        <taxon>Planctomycetota</taxon>
        <taxon>Planctomycetia</taxon>
        <taxon>Planctomycetales</taxon>
        <taxon>Planctomycetaceae</taxon>
        <taxon>Stratiformator</taxon>
    </lineage>
</organism>
<keyword evidence="7 8" id="KW-0472">Membrane</keyword>
<feature type="transmembrane region" description="Helical" evidence="8">
    <location>
        <begin position="227"/>
        <end position="244"/>
    </location>
</feature>
<evidence type="ECO:0000256" key="6">
    <source>
        <dbReference type="ARBA" id="ARBA00022989"/>
    </source>
</evidence>
<keyword evidence="3" id="KW-0813">Transport</keyword>
<dbReference type="EMBL" id="CP036268">
    <property type="protein sequence ID" value="QDT38246.1"/>
    <property type="molecule type" value="Genomic_DNA"/>
</dbReference>
<comment type="subcellular location">
    <subcellularLocation>
        <location evidence="1">Cell membrane</location>
        <topology evidence="1">Multi-pass membrane protein</topology>
    </subcellularLocation>
</comment>
<evidence type="ECO:0000256" key="1">
    <source>
        <dbReference type="ARBA" id="ARBA00004651"/>
    </source>
</evidence>
<feature type="transmembrane region" description="Helical" evidence="8">
    <location>
        <begin position="164"/>
        <end position="186"/>
    </location>
</feature>
<comment type="similarity">
    <text evidence="2">Belongs to the autoinducer-2 exporter (AI-2E) (TC 2.A.86) family.</text>
</comment>
<evidence type="ECO:0000256" key="2">
    <source>
        <dbReference type="ARBA" id="ARBA00009773"/>
    </source>
</evidence>
<dbReference type="OrthoDB" id="290068at2"/>
<sequence length="373" mass="40880">MSNESGNTESDGRHIWEYTVVQDIFWITAIGLLIFAGFLMRAVVVPVLIAFGLAYALNPVVSWVKNTTGQSRSLAAFEVVALLTAIFVGSLVIGVPTTLNEISEFVVKFPEYTGTAVDRIEKLDGPDWLKQSLQQVTEDPPKPRQVLGTLGGYTSEMLGVTLSFISLTFYLLSCLALVPVLVFFFASSLDEWIHSARDLIPSQHRDEVVDIVAKMDNAVGSFLRGRLIAMAFLCVGISLGWLFVGVPYAIVLGLLAGILGAAPFLSYFIWPLAIAFCYAESMTSGEPIDWLYVFVWPSLVFNAVQIIENYVITPWVQSESMQMRAATVLIVIFMGGSIGGIYGVLLALPLAGCIKVLMMEAVLPRWRSWAEGT</sequence>
<accession>A0A517R2Y9</accession>
<dbReference type="PANTHER" id="PTHR21716:SF53">
    <property type="entry name" value="PERMEASE PERM-RELATED"/>
    <property type="match status" value="1"/>
</dbReference>
<gene>
    <name evidence="9" type="ORF">Pan189_26360</name>
</gene>
<dbReference type="Pfam" id="PF01594">
    <property type="entry name" value="AI-2E_transport"/>
    <property type="match status" value="1"/>
</dbReference>
<feature type="transmembrane region" description="Helical" evidence="8">
    <location>
        <begin position="74"/>
        <end position="95"/>
    </location>
</feature>
<evidence type="ECO:0000256" key="7">
    <source>
        <dbReference type="ARBA" id="ARBA00023136"/>
    </source>
</evidence>
<dbReference type="Proteomes" id="UP000317318">
    <property type="component" value="Chromosome"/>
</dbReference>
<feature type="transmembrane region" description="Helical" evidence="8">
    <location>
        <begin position="327"/>
        <end position="357"/>
    </location>
</feature>
<name>A0A517R2Y9_9PLAN</name>
<reference evidence="9 10" key="1">
    <citation type="submission" date="2019-02" db="EMBL/GenBank/DDBJ databases">
        <title>Deep-cultivation of Planctomycetes and their phenomic and genomic characterization uncovers novel biology.</title>
        <authorList>
            <person name="Wiegand S."/>
            <person name="Jogler M."/>
            <person name="Boedeker C."/>
            <person name="Pinto D."/>
            <person name="Vollmers J."/>
            <person name="Rivas-Marin E."/>
            <person name="Kohn T."/>
            <person name="Peeters S.H."/>
            <person name="Heuer A."/>
            <person name="Rast P."/>
            <person name="Oberbeckmann S."/>
            <person name="Bunk B."/>
            <person name="Jeske O."/>
            <person name="Meyerdierks A."/>
            <person name="Storesund J.E."/>
            <person name="Kallscheuer N."/>
            <person name="Luecker S."/>
            <person name="Lage O.M."/>
            <person name="Pohl T."/>
            <person name="Merkel B.J."/>
            <person name="Hornburger P."/>
            <person name="Mueller R.-W."/>
            <person name="Bruemmer F."/>
            <person name="Labrenz M."/>
            <person name="Spormann A.M."/>
            <person name="Op den Camp H."/>
            <person name="Overmann J."/>
            <person name="Amann R."/>
            <person name="Jetten M.S.M."/>
            <person name="Mascher T."/>
            <person name="Medema M.H."/>
            <person name="Devos D.P."/>
            <person name="Kaster A.-K."/>
            <person name="Ovreas L."/>
            <person name="Rohde M."/>
            <person name="Galperin M.Y."/>
            <person name="Jogler C."/>
        </authorList>
    </citation>
    <scope>NUCLEOTIDE SEQUENCE [LARGE SCALE GENOMIC DNA]</scope>
    <source>
        <strain evidence="9 10">Pan189</strain>
    </source>
</reference>
<keyword evidence="5 8" id="KW-0812">Transmembrane</keyword>
<dbReference type="KEGG" id="svp:Pan189_26360"/>
<dbReference type="AlphaFoldDB" id="A0A517R2Y9"/>
<protein>
    <recommendedName>
        <fullName evidence="11">AI-2E family transporter</fullName>
    </recommendedName>
</protein>
<proteinExistence type="inferred from homology"/>
<evidence type="ECO:0000313" key="9">
    <source>
        <dbReference type="EMBL" id="QDT38246.1"/>
    </source>
</evidence>
<dbReference type="InterPro" id="IPR002549">
    <property type="entry name" value="AI-2E-like"/>
</dbReference>
<evidence type="ECO:0000256" key="5">
    <source>
        <dbReference type="ARBA" id="ARBA00022692"/>
    </source>
</evidence>
<dbReference type="PANTHER" id="PTHR21716">
    <property type="entry name" value="TRANSMEMBRANE PROTEIN"/>
    <property type="match status" value="1"/>
</dbReference>
<dbReference type="GO" id="GO:0005886">
    <property type="term" value="C:plasma membrane"/>
    <property type="evidence" value="ECO:0007669"/>
    <property type="project" value="UniProtKB-SubCell"/>
</dbReference>
<dbReference type="GO" id="GO:0055085">
    <property type="term" value="P:transmembrane transport"/>
    <property type="evidence" value="ECO:0007669"/>
    <property type="project" value="TreeGrafter"/>
</dbReference>
<keyword evidence="10" id="KW-1185">Reference proteome</keyword>
<feature type="transmembrane region" description="Helical" evidence="8">
    <location>
        <begin position="24"/>
        <end position="53"/>
    </location>
</feature>
<dbReference type="RefSeq" id="WP_145364339.1">
    <property type="nucleotide sequence ID" value="NZ_CP036268.1"/>
</dbReference>
<evidence type="ECO:0000256" key="8">
    <source>
        <dbReference type="SAM" id="Phobius"/>
    </source>
</evidence>
<feature type="transmembrane region" description="Helical" evidence="8">
    <location>
        <begin position="290"/>
        <end position="307"/>
    </location>
</feature>
<evidence type="ECO:0000256" key="3">
    <source>
        <dbReference type="ARBA" id="ARBA00022448"/>
    </source>
</evidence>
<evidence type="ECO:0000313" key="10">
    <source>
        <dbReference type="Proteomes" id="UP000317318"/>
    </source>
</evidence>
<keyword evidence="6 8" id="KW-1133">Transmembrane helix</keyword>
<evidence type="ECO:0008006" key="11">
    <source>
        <dbReference type="Google" id="ProtNLM"/>
    </source>
</evidence>
<feature type="transmembrane region" description="Helical" evidence="8">
    <location>
        <begin position="250"/>
        <end position="278"/>
    </location>
</feature>
<keyword evidence="4" id="KW-1003">Cell membrane</keyword>